<dbReference type="Proteomes" id="UP000678499">
    <property type="component" value="Unassembled WGS sequence"/>
</dbReference>
<accession>A0A7R9BKL8</accession>
<feature type="compositionally biased region" description="Basic and acidic residues" evidence="1">
    <location>
        <begin position="84"/>
        <end position="103"/>
    </location>
</feature>
<feature type="region of interest" description="Disordered" evidence="1">
    <location>
        <begin position="17"/>
        <end position="128"/>
    </location>
</feature>
<proteinExistence type="predicted"/>
<name>A0A7R9BKL8_9CRUS</name>
<gene>
    <name evidence="2" type="ORF">NMOB1V02_LOCUS3533</name>
</gene>
<evidence type="ECO:0000313" key="3">
    <source>
        <dbReference type="Proteomes" id="UP000678499"/>
    </source>
</evidence>
<feature type="compositionally biased region" description="Gly residues" evidence="1">
    <location>
        <begin position="105"/>
        <end position="114"/>
    </location>
</feature>
<keyword evidence="3" id="KW-1185">Reference proteome</keyword>
<feature type="compositionally biased region" description="Basic and acidic residues" evidence="1">
    <location>
        <begin position="19"/>
        <end position="32"/>
    </location>
</feature>
<organism evidence="2">
    <name type="scientific">Notodromas monacha</name>
    <dbReference type="NCBI Taxonomy" id="399045"/>
    <lineage>
        <taxon>Eukaryota</taxon>
        <taxon>Metazoa</taxon>
        <taxon>Ecdysozoa</taxon>
        <taxon>Arthropoda</taxon>
        <taxon>Crustacea</taxon>
        <taxon>Oligostraca</taxon>
        <taxon>Ostracoda</taxon>
        <taxon>Podocopa</taxon>
        <taxon>Podocopida</taxon>
        <taxon>Cypridocopina</taxon>
        <taxon>Cypridoidea</taxon>
        <taxon>Cyprididae</taxon>
        <taxon>Notodromas</taxon>
    </lineage>
</organism>
<dbReference type="AlphaFoldDB" id="A0A7R9BKL8"/>
<reference evidence="2" key="1">
    <citation type="submission" date="2020-11" db="EMBL/GenBank/DDBJ databases">
        <authorList>
            <person name="Tran Van P."/>
        </authorList>
    </citation>
    <scope>NUCLEOTIDE SEQUENCE</scope>
</reference>
<protein>
    <submittedName>
        <fullName evidence="2">Uncharacterized protein</fullName>
    </submittedName>
</protein>
<dbReference type="EMBL" id="CAJPEX010000472">
    <property type="protein sequence ID" value="CAG0915896.1"/>
    <property type="molecule type" value="Genomic_DNA"/>
</dbReference>
<feature type="region of interest" description="Disordered" evidence="1">
    <location>
        <begin position="593"/>
        <end position="620"/>
    </location>
</feature>
<dbReference type="EMBL" id="OA882509">
    <property type="protein sequence ID" value="CAD7275744.1"/>
    <property type="molecule type" value="Genomic_DNA"/>
</dbReference>
<sequence length="620" mass="66699">MRSAEIPEYLRASLVGGVFDRRSSEGDEKTAEVCEMPSLTTSSPGPGPEELRYGDVALSASSAASSAQVSPNAAAKQNAAEPESEQRHDDCASDAESERRDESTGLGGGGGGDGSVAETAPMPPTSVGVMPTMMPGTVMYPEWGDEYLVNGGYSVSPTAYMSMGYANGAAQRRQTPTSNIAPGSPSPGGGLLSPSKAVAYNPWPAMQQQSTWSPPGGPHLGLPIWNQAHLQQQQRGRAMPSMSPSSPMTQNSYALAAAARGKYSTPPGIPASTAGMAPYAAAAAAVVQNSTKWPSYQTEHAEASQSGSGRGCKWVSIAGAVVRRKNRSVGVISRKMWALFAEMELRSKWCSSDAVAHSTGLSWEAFGPEGGGEATTKKKKRKKAAAVAGFRRRPRRFLFMPSLGYSLREFPPPPPPFLGGVAGSIRLGLMDAAGGRRELWLPDSSYFTNKLMYPTLHNIQYRTDYTTLPTIVQPHLGNETRDQGDEKVMLKKLPVVNDVENGMKSVRLRFVTNVESCTDVHGILFLETTKNIRIKSVCYSPWTGLERGTKSVVLEKKARYSTIPSPPTWTWVDTQEGGLSTAAKSVVRPIKMKEKKRKGWNPPDWETMPSISQPALELLP</sequence>
<feature type="compositionally biased region" description="Low complexity" evidence="1">
    <location>
        <begin position="57"/>
        <end position="75"/>
    </location>
</feature>
<evidence type="ECO:0000313" key="2">
    <source>
        <dbReference type="EMBL" id="CAD7275744.1"/>
    </source>
</evidence>
<evidence type="ECO:0000256" key="1">
    <source>
        <dbReference type="SAM" id="MobiDB-lite"/>
    </source>
</evidence>